<sequence length="149" mass="16181">MRLIPGPLLVIAISLVHPMTASGLQATQADGQRTVWDGVYTEEQAERGGVQYTESCAGCHAPDLRGSTTSPSLVGMSFTFLWGERTLGELFGKIQQLMPTDRPNSLPAQTYRNILAFILRANSYPPGDQGLEADVLDQIIISAKPEPRP</sequence>
<keyword evidence="3" id="KW-0408">Iron</keyword>
<feature type="domain" description="Cytochrome c" evidence="4">
    <location>
        <begin position="43"/>
        <end position="122"/>
    </location>
</feature>
<dbReference type="GO" id="GO:0046872">
    <property type="term" value="F:metal ion binding"/>
    <property type="evidence" value="ECO:0007669"/>
    <property type="project" value="UniProtKB-KW"/>
</dbReference>
<evidence type="ECO:0000256" key="3">
    <source>
        <dbReference type="ARBA" id="ARBA00023004"/>
    </source>
</evidence>
<protein>
    <recommendedName>
        <fullName evidence="4">Cytochrome c domain-containing protein</fullName>
    </recommendedName>
</protein>
<dbReference type="GO" id="GO:0020037">
    <property type="term" value="F:heme binding"/>
    <property type="evidence" value="ECO:0007669"/>
    <property type="project" value="InterPro"/>
</dbReference>
<dbReference type="EMBL" id="UINC01001185">
    <property type="protein sequence ID" value="SUZ73657.1"/>
    <property type="molecule type" value="Genomic_DNA"/>
</dbReference>
<reference evidence="5" key="1">
    <citation type="submission" date="2018-05" db="EMBL/GenBank/DDBJ databases">
        <authorList>
            <person name="Lanie J.A."/>
            <person name="Ng W.-L."/>
            <person name="Kazmierczak K.M."/>
            <person name="Andrzejewski T.M."/>
            <person name="Davidsen T.M."/>
            <person name="Wayne K.J."/>
            <person name="Tettelin H."/>
            <person name="Glass J.I."/>
            <person name="Rusch D."/>
            <person name="Podicherti R."/>
            <person name="Tsui H.-C.T."/>
            <person name="Winkler M.E."/>
        </authorList>
    </citation>
    <scope>NUCLEOTIDE SEQUENCE</scope>
</reference>
<dbReference type="Gene3D" id="1.10.760.10">
    <property type="entry name" value="Cytochrome c-like domain"/>
    <property type="match status" value="1"/>
</dbReference>
<dbReference type="PROSITE" id="PS51007">
    <property type="entry name" value="CYTC"/>
    <property type="match status" value="1"/>
</dbReference>
<dbReference type="GO" id="GO:0009055">
    <property type="term" value="F:electron transfer activity"/>
    <property type="evidence" value="ECO:0007669"/>
    <property type="project" value="InterPro"/>
</dbReference>
<name>A0A381Q6F4_9ZZZZ</name>
<organism evidence="5">
    <name type="scientific">marine metagenome</name>
    <dbReference type="NCBI Taxonomy" id="408172"/>
    <lineage>
        <taxon>unclassified sequences</taxon>
        <taxon>metagenomes</taxon>
        <taxon>ecological metagenomes</taxon>
    </lineage>
</organism>
<gene>
    <name evidence="5" type="ORF">METZ01_LOCUS26511</name>
</gene>
<proteinExistence type="predicted"/>
<dbReference type="InterPro" id="IPR036909">
    <property type="entry name" value="Cyt_c-like_dom_sf"/>
</dbReference>
<dbReference type="InterPro" id="IPR009056">
    <property type="entry name" value="Cyt_c-like_dom"/>
</dbReference>
<dbReference type="Pfam" id="PF13442">
    <property type="entry name" value="Cytochrome_CBB3"/>
    <property type="match status" value="1"/>
</dbReference>
<keyword evidence="2" id="KW-0479">Metal-binding</keyword>
<evidence type="ECO:0000256" key="1">
    <source>
        <dbReference type="ARBA" id="ARBA00022617"/>
    </source>
</evidence>
<dbReference type="AlphaFoldDB" id="A0A381Q6F4"/>
<evidence type="ECO:0000259" key="4">
    <source>
        <dbReference type="PROSITE" id="PS51007"/>
    </source>
</evidence>
<evidence type="ECO:0000256" key="2">
    <source>
        <dbReference type="ARBA" id="ARBA00022723"/>
    </source>
</evidence>
<dbReference type="SUPFAM" id="SSF46626">
    <property type="entry name" value="Cytochrome c"/>
    <property type="match status" value="1"/>
</dbReference>
<accession>A0A381Q6F4</accession>
<keyword evidence="1" id="KW-0349">Heme</keyword>
<evidence type="ECO:0000313" key="5">
    <source>
        <dbReference type="EMBL" id="SUZ73657.1"/>
    </source>
</evidence>